<dbReference type="EMBL" id="JADXDR010000080">
    <property type="protein sequence ID" value="KAI7840417.1"/>
    <property type="molecule type" value="Genomic_DNA"/>
</dbReference>
<evidence type="ECO:0000256" key="1">
    <source>
        <dbReference type="SAM" id="Phobius"/>
    </source>
</evidence>
<gene>
    <name evidence="3" type="ORF">COHA_005848</name>
</gene>
<feature type="signal peptide" evidence="2">
    <location>
        <begin position="1"/>
        <end position="22"/>
    </location>
</feature>
<keyword evidence="1" id="KW-0472">Membrane</keyword>
<evidence type="ECO:0000256" key="2">
    <source>
        <dbReference type="SAM" id="SignalP"/>
    </source>
</evidence>
<keyword evidence="1" id="KW-0812">Transmembrane</keyword>
<sequence length="217" mass="22809">MARPTALGLACALVTLVALAAALTTVGIAGTWANDNLPSASDMPWWMIVLLAAGSVSAVLAILTILLQCCSPGFSIVTCVLGLAVHIGMLVAYTLYLAIWFTVEGYCYMGGCSLSGWDLSSYGYTASEIYWMGVSSTGNAFDYWSWLWTSEMKALYIFGCAIGVACWLVALPCAIGSVAVAKRRRAADAEAAIADVDALMPKSGAPTAPKSQFYTGI</sequence>
<dbReference type="AlphaFoldDB" id="A0AAD5DMN8"/>
<feature type="transmembrane region" description="Helical" evidence="1">
    <location>
        <begin position="74"/>
        <end position="99"/>
    </location>
</feature>
<protein>
    <submittedName>
        <fullName evidence="3">Uncharacterized protein</fullName>
    </submittedName>
</protein>
<proteinExistence type="predicted"/>
<feature type="transmembrane region" description="Helical" evidence="1">
    <location>
        <begin position="45"/>
        <end position="67"/>
    </location>
</feature>
<keyword evidence="1" id="KW-1133">Transmembrane helix</keyword>
<organism evidence="3 4">
    <name type="scientific">Chlorella ohadii</name>
    <dbReference type="NCBI Taxonomy" id="2649997"/>
    <lineage>
        <taxon>Eukaryota</taxon>
        <taxon>Viridiplantae</taxon>
        <taxon>Chlorophyta</taxon>
        <taxon>core chlorophytes</taxon>
        <taxon>Trebouxiophyceae</taxon>
        <taxon>Chlorellales</taxon>
        <taxon>Chlorellaceae</taxon>
        <taxon>Chlorella clade</taxon>
        <taxon>Chlorella</taxon>
    </lineage>
</organism>
<accession>A0AAD5DMN8</accession>
<dbReference type="Proteomes" id="UP001205105">
    <property type="component" value="Unassembled WGS sequence"/>
</dbReference>
<keyword evidence="4" id="KW-1185">Reference proteome</keyword>
<evidence type="ECO:0000313" key="4">
    <source>
        <dbReference type="Proteomes" id="UP001205105"/>
    </source>
</evidence>
<evidence type="ECO:0000313" key="3">
    <source>
        <dbReference type="EMBL" id="KAI7840417.1"/>
    </source>
</evidence>
<keyword evidence="2" id="KW-0732">Signal</keyword>
<feature type="transmembrane region" description="Helical" evidence="1">
    <location>
        <begin position="154"/>
        <end position="175"/>
    </location>
</feature>
<name>A0AAD5DMN8_9CHLO</name>
<feature type="chain" id="PRO_5041959334" evidence="2">
    <location>
        <begin position="23"/>
        <end position="217"/>
    </location>
</feature>
<reference evidence="3" key="1">
    <citation type="submission" date="2020-11" db="EMBL/GenBank/DDBJ databases">
        <title>Chlorella ohadii genome sequencing and assembly.</title>
        <authorList>
            <person name="Murik O."/>
            <person name="Treves H."/>
            <person name="Kedem I."/>
            <person name="Shotland Y."/>
            <person name="Kaplan A."/>
        </authorList>
    </citation>
    <scope>NUCLEOTIDE SEQUENCE</scope>
    <source>
        <strain evidence="3">1</strain>
    </source>
</reference>
<comment type="caution">
    <text evidence="3">The sequence shown here is derived from an EMBL/GenBank/DDBJ whole genome shotgun (WGS) entry which is preliminary data.</text>
</comment>